<reference evidence="13" key="1">
    <citation type="submission" date="2017-08" db="EMBL/GenBank/DDBJ databases">
        <authorList>
            <person name="Huang Z."/>
        </authorList>
    </citation>
    <scope>NUCLEOTIDE SEQUENCE [LARGE SCALE GENOMIC DNA]</scope>
    <source>
        <strain evidence="13">SA5d-4</strain>
    </source>
</reference>
<dbReference type="Gene3D" id="3.40.50.300">
    <property type="entry name" value="P-loop containing nucleotide triphosphate hydrolases"/>
    <property type="match status" value="2"/>
</dbReference>
<dbReference type="GO" id="GO:0005524">
    <property type="term" value="F:ATP binding"/>
    <property type="evidence" value="ECO:0007669"/>
    <property type="project" value="UniProtKB-KW"/>
</dbReference>
<evidence type="ECO:0000256" key="1">
    <source>
        <dbReference type="ARBA" id="ARBA00003618"/>
    </source>
</evidence>
<dbReference type="FunFam" id="3.40.50.300:FF:000356">
    <property type="entry name" value="DNA repair protein RecN"/>
    <property type="match status" value="1"/>
</dbReference>
<dbReference type="EMBL" id="NPIA01000002">
    <property type="protein sequence ID" value="OZM57617.1"/>
    <property type="molecule type" value="Genomic_DNA"/>
</dbReference>
<dbReference type="InterPro" id="IPR003395">
    <property type="entry name" value="RecF/RecN/SMC_N"/>
</dbReference>
<dbReference type="AlphaFoldDB" id="A0A263BWB2"/>
<dbReference type="InterPro" id="IPR027417">
    <property type="entry name" value="P-loop_NTPase"/>
</dbReference>
<keyword evidence="5 9" id="KW-0227">DNA damage</keyword>
<dbReference type="InterPro" id="IPR004604">
    <property type="entry name" value="DNA_recomb/repair_RecN"/>
</dbReference>
<dbReference type="NCBIfam" id="TIGR00634">
    <property type="entry name" value="recN"/>
    <property type="match status" value="1"/>
</dbReference>
<evidence type="ECO:0000256" key="6">
    <source>
        <dbReference type="ARBA" id="ARBA00022840"/>
    </source>
</evidence>
<organism evidence="12 13">
    <name type="scientific">Lottiidibacillus patelloidae</name>
    <dbReference type="NCBI Taxonomy" id="2670334"/>
    <lineage>
        <taxon>Bacteria</taxon>
        <taxon>Bacillati</taxon>
        <taxon>Bacillota</taxon>
        <taxon>Bacilli</taxon>
        <taxon>Bacillales</taxon>
        <taxon>Bacillaceae</taxon>
        <taxon>Lottiidibacillus</taxon>
    </lineage>
</organism>
<evidence type="ECO:0000256" key="4">
    <source>
        <dbReference type="ARBA" id="ARBA00022741"/>
    </source>
</evidence>
<keyword evidence="4" id="KW-0547">Nucleotide-binding</keyword>
<feature type="domain" description="RecF/RecN/SMC N-terminal" evidence="11">
    <location>
        <begin position="1"/>
        <end position="517"/>
    </location>
</feature>
<comment type="function">
    <text evidence="1 9">May be involved in recombinational repair of damaged DNA.</text>
</comment>
<dbReference type="PIRSF" id="PIRSF003128">
    <property type="entry name" value="RecN"/>
    <property type="match status" value="1"/>
</dbReference>
<dbReference type="CDD" id="cd03241">
    <property type="entry name" value="ABC_RecN"/>
    <property type="match status" value="2"/>
</dbReference>
<feature type="coiled-coil region" evidence="10">
    <location>
        <begin position="330"/>
        <end position="357"/>
    </location>
</feature>
<evidence type="ECO:0000256" key="5">
    <source>
        <dbReference type="ARBA" id="ARBA00022763"/>
    </source>
</evidence>
<dbReference type="Proteomes" id="UP000217083">
    <property type="component" value="Unassembled WGS sequence"/>
</dbReference>
<dbReference type="GO" id="GO:0043590">
    <property type="term" value="C:bacterial nucleoid"/>
    <property type="evidence" value="ECO:0007669"/>
    <property type="project" value="TreeGrafter"/>
</dbReference>
<dbReference type="GO" id="GO:0006281">
    <property type="term" value="P:DNA repair"/>
    <property type="evidence" value="ECO:0007669"/>
    <property type="project" value="UniProtKB-KW"/>
</dbReference>
<evidence type="ECO:0000256" key="2">
    <source>
        <dbReference type="ARBA" id="ARBA00009441"/>
    </source>
</evidence>
<sequence length="568" mass="64088">MLTELSIKNFAIIDSLQVSFESGLTVLTGETGAGKSIIIDAIGLLIGGRGSSEFVRFGKERAELEGLFTIHKGHYIHDVAEEYGIEITDDMVILRRDISANGKSVCRVNGKMVTISALKQVGSMLIDVHGQHENQMLMNDENHILLLDQYGSNNVSTELSSYRHIYSDYKNINEKLKQLTHDDQQMAQRVDLLQFQINEIEKANLMPNEDEQLMEEKQKLLNFEKLHTALQVSYDALTSDGQGLDAIGIAMRHLEDVSQMDEKLKDFSEIVSSAFYQIQETTYSIRDYYDTLEYDESRLNEIEARLNEIYVLKRKYGKDVQEILQYCDSIKEELDTLTNHEEHLIQLQKELSTVTNKLFASGKKLSKLRQQVADQLKNAIMKELKDLHMDKAIIEIAFDNNESQTVESVHFAKNGIDKIEFLISTNPGEPVKPLAKVASGGEISRIMLALKTIFSQHQGLTSIIFDEVDTGVSGRVAQAIAEKISKLSSGSQVLCITHLPQVAAMSDTHLYISKHEKEDRTYTKITSLNEEEKIKEIGRMISGVEVTQLTKEHARELLQLANKLKASS</sequence>
<protein>
    <recommendedName>
        <fullName evidence="3 9">DNA repair protein RecN</fullName>
    </recommendedName>
    <alternativeName>
        <fullName evidence="8 9">Recombination protein N</fullName>
    </alternativeName>
</protein>
<keyword evidence="7 9" id="KW-0234">DNA repair</keyword>
<comment type="caution">
    <text evidence="12">The sequence shown here is derived from an EMBL/GenBank/DDBJ whole genome shotgun (WGS) entry which is preliminary data.</text>
</comment>
<dbReference type="RefSeq" id="WP_094922439.1">
    <property type="nucleotide sequence ID" value="NZ_NPIA01000002.1"/>
</dbReference>
<reference evidence="12 13" key="2">
    <citation type="submission" date="2017-09" db="EMBL/GenBank/DDBJ databases">
        <title>Bacillus patelloidae sp. nov., isolated from the intestinal tract of a marine limpet.</title>
        <authorList>
            <person name="Liu R."/>
            <person name="Dong C."/>
            <person name="Shao Z."/>
        </authorList>
    </citation>
    <scope>NUCLEOTIDE SEQUENCE [LARGE SCALE GENOMIC DNA]</scope>
    <source>
        <strain evidence="12 13">SA5d-4</strain>
    </source>
</reference>
<evidence type="ECO:0000313" key="12">
    <source>
        <dbReference type="EMBL" id="OZM57617.1"/>
    </source>
</evidence>
<proteinExistence type="inferred from homology"/>
<dbReference type="Pfam" id="PF02463">
    <property type="entry name" value="SMC_N"/>
    <property type="match status" value="1"/>
</dbReference>
<evidence type="ECO:0000256" key="7">
    <source>
        <dbReference type="ARBA" id="ARBA00023204"/>
    </source>
</evidence>
<evidence type="ECO:0000256" key="8">
    <source>
        <dbReference type="ARBA" id="ARBA00033408"/>
    </source>
</evidence>
<dbReference type="GO" id="GO:0009432">
    <property type="term" value="P:SOS response"/>
    <property type="evidence" value="ECO:0007669"/>
    <property type="project" value="TreeGrafter"/>
</dbReference>
<comment type="similarity">
    <text evidence="2 9">Belongs to the RecN family.</text>
</comment>
<dbReference type="FunFam" id="3.40.50.300:FF:000319">
    <property type="entry name" value="DNA repair protein RecN"/>
    <property type="match status" value="1"/>
</dbReference>
<gene>
    <name evidence="12" type="primary">recN</name>
    <name evidence="12" type="ORF">CIB95_04395</name>
</gene>
<dbReference type="SUPFAM" id="SSF52540">
    <property type="entry name" value="P-loop containing nucleoside triphosphate hydrolases"/>
    <property type="match status" value="1"/>
</dbReference>
<accession>A0A263BWB2</accession>
<keyword evidence="10" id="KW-0175">Coiled coil</keyword>
<dbReference type="PANTHER" id="PTHR11059:SF0">
    <property type="entry name" value="DNA REPAIR PROTEIN RECN"/>
    <property type="match status" value="1"/>
</dbReference>
<evidence type="ECO:0000256" key="9">
    <source>
        <dbReference type="PIRNR" id="PIRNR003128"/>
    </source>
</evidence>
<dbReference type="NCBIfam" id="NF008121">
    <property type="entry name" value="PRK10869.1"/>
    <property type="match status" value="1"/>
</dbReference>
<evidence type="ECO:0000313" key="13">
    <source>
        <dbReference type="Proteomes" id="UP000217083"/>
    </source>
</evidence>
<keyword evidence="13" id="KW-1185">Reference proteome</keyword>
<evidence type="ECO:0000259" key="11">
    <source>
        <dbReference type="Pfam" id="PF02463"/>
    </source>
</evidence>
<dbReference type="GO" id="GO:0006310">
    <property type="term" value="P:DNA recombination"/>
    <property type="evidence" value="ECO:0007669"/>
    <property type="project" value="InterPro"/>
</dbReference>
<evidence type="ECO:0000256" key="3">
    <source>
        <dbReference type="ARBA" id="ARBA00021315"/>
    </source>
</evidence>
<name>A0A263BWB2_9BACI</name>
<keyword evidence="6" id="KW-0067">ATP-binding</keyword>
<dbReference type="PANTHER" id="PTHR11059">
    <property type="entry name" value="DNA REPAIR PROTEIN RECN"/>
    <property type="match status" value="1"/>
</dbReference>
<evidence type="ECO:0000256" key="10">
    <source>
        <dbReference type="SAM" id="Coils"/>
    </source>
</evidence>